<evidence type="ECO:0000256" key="7">
    <source>
        <dbReference type="ARBA" id="ARBA00022777"/>
    </source>
</evidence>
<keyword evidence="15" id="KW-1185">Reference proteome</keyword>
<evidence type="ECO:0000256" key="8">
    <source>
        <dbReference type="ARBA" id="ARBA00022840"/>
    </source>
</evidence>
<keyword evidence="5" id="KW-0479">Metal-binding</keyword>
<comment type="catalytic activity">
    <reaction evidence="10">
        <text>L-threonyl-[protein] + ATP = O-phospho-L-threonyl-[protein] + ADP + H(+)</text>
        <dbReference type="Rhea" id="RHEA:46608"/>
        <dbReference type="Rhea" id="RHEA-COMP:11060"/>
        <dbReference type="Rhea" id="RHEA-COMP:11605"/>
        <dbReference type="ChEBI" id="CHEBI:15378"/>
        <dbReference type="ChEBI" id="CHEBI:30013"/>
        <dbReference type="ChEBI" id="CHEBI:30616"/>
        <dbReference type="ChEBI" id="CHEBI:61977"/>
        <dbReference type="ChEBI" id="CHEBI:456216"/>
        <dbReference type="EC" id="2.7.11.1"/>
    </reaction>
</comment>
<dbReference type="GO" id="GO:0004674">
    <property type="term" value="F:protein serine/threonine kinase activity"/>
    <property type="evidence" value="ECO:0007669"/>
    <property type="project" value="UniProtKB-KW"/>
</dbReference>
<dbReference type="InterPro" id="IPR011009">
    <property type="entry name" value="Kinase-like_dom_sf"/>
</dbReference>
<feature type="domain" description="RIO kinase" evidence="13">
    <location>
        <begin position="20"/>
        <end position="262"/>
    </location>
</feature>
<dbReference type="SMART" id="SM00090">
    <property type="entry name" value="RIO"/>
    <property type="match status" value="1"/>
</dbReference>
<evidence type="ECO:0000256" key="6">
    <source>
        <dbReference type="ARBA" id="ARBA00022741"/>
    </source>
</evidence>
<comment type="caution">
    <text evidence="14">The sequence shown here is derived from an EMBL/GenBank/DDBJ whole genome shotgun (WGS) entry which is preliminary data.</text>
</comment>
<feature type="region of interest" description="Disordered" evidence="12">
    <location>
        <begin position="1"/>
        <end position="30"/>
    </location>
</feature>
<dbReference type="PANTHER" id="PTHR45723">
    <property type="entry name" value="SERINE/THREONINE-PROTEIN KINASE RIO1"/>
    <property type="match status" value="1"/>
</dbReference>
<evidence type="ECO:0000256" key="1">
    <source>
        <dbReference type="ARBA" id="ARBA00009196"/>
    </source>
</evidence>
<sequence length="272" mass="31343">MSKKPTDSQHEKYRSKERKPQTNRKATEQTDSGFADPALAYLHKKRLFTELLYEHYSGKEATIYVLDSADGLLAAKIYTDARIRSFQRDELYQEGRFITNNKAKKAMMTARKFGITSDQAQWVSSEFQFLSDLFVAGLPVPEPIEVAGKVLIMRFIGDHDAPAPRMSDVRMEWKEGAAFFQQALDLYARMLKLGYIHGDYSAYNMLIFEDQLVLIDFPQTIKWREHPKPIKVMEQDMRGLTMSFSKYTKCTPEEALQEVIKRSGISEGELRA</sequence>
<dbReference type="EC" id="2.7.11.1" evidence="2"/>
<evidence type="ECO:0000256" key="10">
    <source>
        <dbReference type="ARBA" id="ARBA00047899"/>
    </source>
</evidence>
<keyword evidence="3 14" id="KW-0723">Serine/threonine-protein kinase</keyword>
<dbReference type="InterPro" id="IPR000687">
    <property type="entry name" value="RIO_kinase"/>
</dbReference>
<comment type="catalytic activity">
    <reaction evidence="11">
        <text>L-seryl-[protein] + ATP = O-phospho-L-seryl-[protein] + ADP + H(+)</text>
        <dbReference type="Rhea" id="RHEA:17989"/>
        <dbReference type="Rhea" id="RHEA-COMP:9863"/>
        <dbReference type="Rhea" id="RHEA-COMP:11604"/>
        <dbReference type="ChEBI" id="CHEBI:15378"/>
        <dbReference type="ChEBI" id="CHEBI:29999"/>
        <dbReference type="ChEBI" id="CHEBI:30616"/>
        <dbReference type="ChEBI" id="CHEBI:83421"/>
        <dbReference type="ChEBI" id="CHEBI:456216"/>
        <dbReference type="EC" id="2.7.11.1"/>
    </reaction>
</comment>
<dbReference type="Proteomes" id="UP000632222">
    <property type="component" value="Unassembled WGS sequence"/>
</dbReference>
<evidence type="ECO:0000256" key="11">
    <source>
        <dbReference type="ARBA" id="ARBA00048679"/>
    </source>
</evidence>
<evidence type="ECO:0000256" key="5">
    <source>
        <dbReference type="ARBA" id="ARBA00022723"/>
    </source>
</evidence>
<dbReference type="Pfam" id="PF01163">
    <property type="entry name" value="RIO1"/>
    <property type="match status" value="1"/>
</dbReference>
<reference evidence="15" key="1">
    <citation type="journal article" date="2019" name="Int. J. Syst. Evol. Microbiol.">
        <title>The Global Catalogue of Microorganisms (GCM) 10K type strain sequencing project: providing services to taxonomists for standard genome sequencing and annotation.</title>
        <authorList>
            <consortium name="The Broad Institute Genomics Platform"/>
            <consortium name="The Broad Institute Genome Sequencing Center for Infectious Disease"/>
            <person name="Wu L."/>
            <person name="Ma J."/>
        </authorList>
    </citation>
    <scope>NUCLEOTIDE SEQUENCE [LARGE SCALE GENOMIC DNA]</scope>
    <source>
        <strain evidence="15">JCM 14370</strain>
    </source>
</reference>
<evidence type="ECO:0000313" key="14">
    <source>
        <dbReference type="EMBL" id="GGJ32130.1"/>
    </source>
</evidence>
<proteinExistence type="inferred from homology"/>
<dbReference type="EMBL" id="BMOD01000005">
    <property type="protein sequence ID" value="GGJ32130.1"/>
    <property type="molecule type" value="Genomic_DNA"/>
</dbReference>
<dbReference type="Gene3D" id="3.30.200.20">
    <property type="entry name" value="Phosphorylase Kinase, domain 1"/>
    <property type="match status" value="1"/>
</dbReference>
<keyword evidence="9" id="KW-0460">Magnesium</keyword>
<gene>
    <name evidence="14" type="ORF">GCM10008938_17950</name>
</gene>
<dbReference type="InterPro" id="IPR051272">
    <property type="entry name" value="RIO-type_Ser/Thr_kinase"/>
</dbReference>
<evidence type="ECO:0000256" key="2">
    <source>
        <dbReference type="ARBA" id="ARBA00012513"/>
    </source>
</evidence>
<evidence type="ECO:0000313" key="15">
    <source>
        <dbReference type="Proteomes" id="UP000632222"/>
    </source>
</evidence>
<evidence type="ECO:0000256" key="9">
    <source>
        <dbReference type="ARBA" id="ARBA00022842"/>
    </source>
</evidence>
<keyword evidence="4" id="KW-0808">Transferase</keyword>
<dbReference type="Gene3D" id="1.10.510.10">
    <property type="entry name" value="Transferase(Phosphotransferase) domain 1"/>
    <property type="match status" value="1"/>
</dbReference>
<keyword evidence="6" id="KW-0547">Nucleotide-binding</keyword>
<dbReference type="RefSeq" id="WP_189002348.1">
    <property type="nucleotide sequence ID" value="NZ_BMOD01000005.1"/>
</dbReference>
<dbReference type="InterPro" id="IPR018934">
    <property type="entry name" value="RIO_dom"/>
</dbReference>
<evidence type="ECO:0000259" key="13">
    <source>
        <dbReference type="SMART" id="SM00090"/>
    </source>
</evidence>
<comment type="similarity">
    <text evidence="1">Belongs to the protein kinase superfamily. RIO-type Ser/Thr kinase family.</text>
</comment>
<name>A0ABQ2D0N5_9DEIO</name>
<evidence type="ECO:0000256" key="4">
    <source>
        <dbReference type="ARBA" id="ARBA00022679"/>
    </source>
</evidence>
<keyword evidence="8" id="KW-0067">ATP-binding</keyword>
<keyword evidence="7 14" id="KW-0418">Kinase</keyword>
<organism evidence="14 15">
    <name type="scientific">Deinococcus roseus</name>
    <dbReference type="NCBI Taxonomy" id="392414"/>
    <lineage>
        <taxon>Bacteria</taxon>
        <taxon>Thermotogati</taxon>
        <taxon>Deinococcota</taxon>
        <taxon>Deinococci</taxon>
        <taxon>Deinococcales</taxon>
        <taxon>Deinococcaceae</taxon>
        <taxon>Deinococcus</taxon>
    </lineage>
</organism>
<feature type="compositionally biased region" description="Basic and acidic residues" evidence="12">
    <location>
        <begin position="1"/>
        <end position="28"/>
    </location>
</feature>
<protein>
    <recommendedName>
        <fullName evidence="2">non-specific serine/threonine protein kinase</fullName>
        <ecNumber evidence="2">2.7.11.1</ecNumber>
    </recommendedName>
</protein>
<dbReference type="SUPFAM" id="SSF56112">
    <property type="entry name" value="Protein kinase-like (PK-like)"/>
    <property type="match status" value="1"/>
</dbReference>
<accession>A0ABQ2D0N5</accession>
<evidence type="ECO:0000256" key="3">
    <source>
        <dbReference type="ARBA" id="ARBA00022527"/>
    </source>
</evidence>
<evidence type="ECO:0000256" key="12">
    <source>
        <dbReference type="SAM" id="MobiDB-lite"/>
    </source>
</evidence>